<dbReference type="Proteomes" id="UP000230056">
    <property type="component" value="Chromosome"/>
</dbReference>
<protein>
    <submittedName>
        <fullName evidence="3">Ribonuclease</fullName>
    </submittedName>
</protein>
<keyword evidence="1" id="KW-0540">Nuclease</keyword>
<evidence type="ECO:0000313" key="3">
    <source>
        <dbReference type="EMBL" id="ATV60296.1"/>
    </source>
</evidence>
<gene>
    <name evidence="3" type="ORF">CTM72_00195</name>
</gene>
<name>A0A2D3NZ81_9FUSO</name>
<dbReference type="SUPFAM" id="SSF53933">
    <property type="entry name" value="Microbial ribonucleases"/>
    <property type="match status" value="1"/>
</dbReference>
<keyword evidence="2" id="KW-0378">Hydrolase</keyword>
<dbReference type="Pfam" id="PF00545">
    <property type="entry name" value="Ribonuclease"/>
    <property type="match status" value="1"/>
</dbReference>
<sequence length="89" mass="10076">MSLTTDSGETIRDFALEALKAGGDFDNTGEGGEILPRKDANGNNITYKEFDINKADPVTNFRDNKRFVRGSDGSIYYTDDHYMTFRRIK</sequence>
<organism evidence="3 4">
    <name type="scientific">Fusobacterium pseudoperiodonticum</name>
    <dbReference type="NCBI Taxonomy" id="2663009"/>
    <lineage>
        <taxon>Bacteria</taxon>
        <taxon>Fusobacteriati</taxon>
        <taxon>Fusobacteriota</taxon>
        <taxon>Fusobacteriia</taxon>
        <taxon>Fusobacteriales</taxon>
        <taxon>Fusobacteriaceae</taxon>
        <taxon>Fusobacterium</taxon>
    </lineage>
</organism>
<dbReference type="GO" id="GO:0016787">
    <property type="term" value="F:hydrolase activity"/>
    <property type="evidence" value="ECO:0007669"/>
    <property type="project" value="UniProtKB-KW"/>
</dbReference>
<dbReference type="GO" id="GO:0003723">
    <property type="term" value="F:RNA binding"/>
    <property type="evidence" value="ECO:0007669"/>
    <property type="project" value="InterPro"/>
</dbReference>
<evidence type="ECO:0000313" key="4">
    <source>
        <dbReference type="Proteomes" id="UP000230056"/>
    </source>
</evidence>
<dbReference type="InterPro" id="IPR016191">
    <property type="entry name" value="Ribonuclease/ribotoxin"/>
</dbReference>
<reference evidence="3 4" key="1">
    <citation type="submission" date="2017-11" db="EMBL/GenBank/DDBJ databases">
        <title>Genome sequencing of Fusobacterium periodonticum KCOM 1261.</title>
        <authorList>
            <person name="Kook J.-K."/>
            <person name="Park S.-N."/>
            <person name="Lim Y.K."/>
        </authorList>
    </citation>
    <scope>NUCLEOTIDE SEQUENCE [LARGE SCALE GENOMIC DNA]</scope>
    <source>
        <strain evidence="3 4">KCOM 1261</strain>
    </source>
</reference>
<proteinExistence type="predicted"/>
<dbReference type="AlphaFoldDB" id="A0A2D3NZ81"/>
<accession>A0A2D3NZ81</accession>
<evidence type="ECO:0000256" key="2">
    <source>
        <dbReference type="ARBA" id="ARBA00022801"/>
    </source>
</evidence>
<dbReference type="Gene3D" id="3.10.450.30">
    <property type="entry name" value="Microbial ribonucleases"/>
    <property type="match status" value="1"/>
</dbReference>
<dbReference type="InterPro" id="IPR000026">
    <property type="entry name" value="N1-like"/>
</dbReference>
<dbReference type="GO" id="GO:0004521">
    <property type="term" value="F:RNA endonuclease activity"/>
    <property type="evidence" value="ECO:0007669"/>
    <property type="project" value="InterPro"/>
</dbReference>
<evidence type="ECO:0000256" key="1">
    <source>
        <dbReference type="ARBA" id="ARBA00022722"/>
    </source>
</evidence>
<dbReference type="EMBL" id="CP024699">
    <property type="protein sequence ID" value="ATV60296.1"/>
    <property type="molecule type" value="Genomic_DNA"/>
</dbReference>